<evidence type="ECO:0000259" key="11">
    <source>
        <dbReference type="Pfam" id="PF01052"/>
    </source>
</evidence>
<dbReference type="RefSeq" id="WP_354193994.1">
    <property type="nucleotide sequence ID" value="NZ_JBEPML010000005.1"/>
</dbReference>
<comment type="similarity">
    <text evidence="3">Belongs to the FliM family.</text>
</comment>
<evidence type="ECO:0000313" key="13">
    <source>
        <dbReference type="Proteomes" id="UP001549076"/>
    </source>
</evidence>
<dbReference type="InterPro" id="IPR028976">
    <property type="entry name" value="CheC-like_sf"/>
</dbReference>
<dbReference type="EMBL" id="JBEPML010000005">
    <property type="protein sequence ID" value="MET3791669.1"/>
    <property type="molecule type" value="Genomic_DNA"/>
</dbReference>
<accession>A0ABV2MYV1</accession>
<keyword evidence="12" id="KW-0969">Cilium</keyword>
<dbReference type="PANTHER" id="PTHR30034">
    <property type="entry name" value="FLAGELLAR MOTOR SWITCH PROTEIN FLIM"/>
    <property type="match status" value="1"/>
</dbReference>
<evidence type="ECO:0000256" key="7">
    <source>
        <dbReference type="ARBA" id="ARBA00022779"/>
    </source>
</evidence>
<evidence type="ECO:0000256" key="9">
    <source>
        <dbReference type="ARBA" id="ARBA00023143"/>
    </source>
</evidence>
<evidence type="ECO:0000256" key="4">
    <source>
        <dbReference type="ARBA" id="ARBA00021898"/>
    </source>
</evidence>
<evidence type="ECO:0000256" key="3">
    <source>
        <dbReference type="ARBA" id="ARBA00011049"/>
    </source>
</evidence>
<dbReference type="SUPFAM" id="SSF101801">
    <property type="entry name" value="Surface presentation of antigens (SPOA)"/>
    <property type="match status" value="1"/>
</dbReference>
<proteinExistence type="inferred from homology"/>
<gene>
    <name evidence="12" type="ORF">ABID37_001877</name>
</gene>
<dbReference type="Gene3D" id="3.40.1550.10">
    <property type="entry name" value="CheC-like"/>
    <property type="match status" value="1"/>
</dbReference>
<keyword evidence="8" id="KW-0472">Membrane</keyword>
<name>A0ABV2MYV1_9HYPH</name>
<dbReference type="Proteomes" id="UP001549076">
    <property type="component" value="Unassembled WGS sequence"/>
</dbReference>
<evidence type="ECO:0000256" key="5">
    <source>
        <dbReference type="ARBA" id="ARBA00022475"/>
    </source>
</evidence>
<reference evidence="12 13" key="1">
    <citation type="submission" date="2024-06" db="EMBL/GenBank/DDBJ databases">
        <title>Genomic Encyclopedia of Type Strains, Phase IV (KMG-IV): sequencing the most valuable type-strain genomes for metagenomic binning, comparative biology and taxonomic classification.</title>
        <authorList>
            <person name="Goeker M."/>
        </authorList>
    </citation>
    <scope>NUCLEOTIDE SEQUENCE [LARGE SCALE GENOMIC DNA]</scope>
    <source>
        <strain evidence="12 13">DSM 27865</strain>
    </source>
</reference>
<dbReference type="InterPro" id="IPR036429">
    <property type="entry name" value="SpoA-like_sf"/>
</dbReference>
<evidence type="ECO:0000256" key="8">
    <source>
        <dbReference type="ARBA" id="ARBA00023136"/>
    </source>
</evidence>
<evidence type="ECO:0000256" key="1">
    <source>
        <dbReference type="ARBA" id="ARBA00004117"/>
    </source>
</evidence>
<keyword evidence="12" id="KW-0966">Cell projection</keyword>
<evidence type="ECO:0000256" key="10">
    <source>
        <dbReference type="ARBA" id="ARBA00025044"/>
    </source>
</evidence>
<dbReference type="PANTHER" id="PTHR30034:SF3">
    <property type="entry name" value="FLAGELLAR MOTOR SWITCH PROTEIN FLIM"/>
    <property type="match status" value="1"/>
</dbReference>
<sequence>MTGPASPSGTRSLIIERLLGDSGDAGQVIGAGRSMAERALPLVMKRLAEEIGAPVRVDLQAVEVSRVAEARSRSGESFAMTIVASSISSDAMTLVMDAPAVSVMVCALFGGDLDQPVAAIERDFSHVEIDVATLVFQQFADILNGTGRRSLDLKLPVPRAMAGLEARRRVLRDGPAVCIVFALSTPTDSGTVAITIPQRVLLARNAVEADAEDTSRWQAHFSEEVMRSAITLQATMPLTRLTLGQLAGLRVGDVLELGDMAQTQAQLAARDRTLFVCEFGKLGQNYTVRIKQPYDDAQDFMDGLLPG</sequence>
<evidence type="ECO:0000256" key="2">
    <source>
        <dbReference type="ARBA" id="ARBA00004202"/>
    </source>
</evidence>
<keyword evidence="9" id="KW-0975">Bacterial flagellum</keyword>
<dbReference type="InterPro" id="IPR001543">
    <property type="entry name" value="FliN-like_C"/>
</dbReference>
<evidence type="ECO:0000313" key="12">
    <source>
        <dbReference type="EMBL" id="MET3791669.1"/>
    </source>
</evidence>
<keyword evidence="13" id="KW-1185">Reference proteome</keyword>
<keyword evidence="12" id="KW-0282">Flagellum</keyword>
<comment type="function">
    <text evidence="10">FliM is one of three proteins (FliG, FliN, FliM) that forms the rotor-mounted switch complex (C ring), located at the base of the basal body. This complex interacts with the CheY and CheZ chemotaxis proteins, in addition to contacting components of the motor that determine the direction of flagellar rotation.</text>
</comment>
<evidence type="ECO:0000256" key="6">
    <source>
        <dbReference type="ARBA" id="ARBA00022500"/>
    </source>
</evidence>
<dbReference type="Gene3D" id="2.30.330.10">
    <property type="entry name" value="SpoA-like"/>
    <property type="match status" value="1"/>
</dbReference>
<dbReference type="Pfam" id="PF01052">
    <property type="entry name" value="FliMN_C"/>
    <property type="match status" value="1"/>
</dbReference>
<keyword evidence="5" id="KW-1003">Cell membrane</keyword>
<comment type="subcellular location">
    <subcellularLocation>
        <location evidence="1">Bacterial flagellum basal body</location>
    </subcellularLocation>
    <subcellularLocation>
        <location evidence="2">Cell membrane</location>
        <topology evidence="2">Peripheral membrane protein</topology>
    </subcellularLocation>
</comment>
<keyword evidence="6" id="KW-0145">Chemotaxis</keyword>
<organism evidence="12 13">
    <name type="scientific">Aquamicrobium terrae</name>
    <dbReference type="NCBI Taxonomy" id="1324945"/>
    <lineage>
        <taxon>Bacteria</taxon>
        <taxon>Pseudomonadati</taxon>
        <taxon>Pseudomonadota</taxon>
        <taxon>Alphaproteobacteria</taxon>
        <taxon>Hyphomicrobiales</taxon>
        <taxon>Phyllobacteriaceae</taxon>
        <taxon>Aquamicrobium</taxon>
    </lineage>
</organism>
<comment type="caution">
    <text evidence="12">The sequence shown here is derived from an EMBL/GenBank/DDBJ whole genome shotgun (WGS) entry which is preliminary data.</text>
</comment>
<keyword evidence="7" id="KW-0283">Flagellar rotation</keyword>
<feature type="domain" description="Flagellar motor switch protein FliN-like C-terminal" evidence="11">
    <location>
        <begin position="223"/>
        <end position="293"/>
    </location>
</feature>
<protein>
    <recommendedName>
        <fullName evidence="4">Flagellar motor switch protein FliM</fullName>
    </recommendedName>
</protein>